<proteinExistence type="predicted"/>
<keyword evidence="2" id="KW-0560">Oxidoreductase</keyword>
<dbReference type="InterPro" id="IPR011008">
    <property type="entry name" value="Dimeric_a/b-barrel"/>
</dbReference>
<evidence type="ECO:0000313" key="3">
    <source>
        <dbReference type="Proteomes" id="UP000678679"/>
    </source>
</evidence>
<evidence type="ECO:0000313" key="2">
    <source>
        <dbReference type="EMBL" id="QWG01118.1"/>
    </source>
</evidence>
<dbReference type="Gene3D" id="3.30.70.100">
    <property type="match status" value="1"/>
</dbReference>
<keyword evidence="2" id="KW-0503">Monooxygenase</keyword>
<dbReference type="InterPro" id="IPR052936">
    <property type="entry name" value="Jasmonate_Hydroxylase-like"/>
</dbReference>
<gene>
    <name evidence="2" type="ORF">KMW28_15850</name>
</gene>
<evidence type="ECO:0000259" key="1">
    <source>
        <dbReference type="Pfam" id="PF03992"/>
    </source>
</evidence>
<dbReference type="PANTHER" id="PTHR37811">
    <property type="entry name" value="BLL5343 PROTEIN"/>
    <property type="match status" value="1"/>
</dbReference>
<protein>
    <submittedName>
        <fullName evidence="2">Antibiotic biosynthesis monooxygenase</fullName>
    </submittedName>
</protein>
<feature type="domain" description="ABM" evidence="1">
    <location>
        <begin position="9"/>
        <end position="80"/>
    </location>
</feature>
<reference evidence="2 3" key="1">
    <citation type="submission" date="2021-05" db="EMBL/GenBank/DDBJ databases">
        <title>Comparative genomic studies on the polysaccharide-degrading batcterial strains of the Flammeovirga genus.</title>
        <authorList>
            <person name="Zewei F."/>
            <person name="Zheng Z."/>
            <person name="Yu L."/>
            <person name="Ruyue G."/>
            <person name="Yanhong M."/>
            <person name="Yuanyuan C."/>
            <person name="Jingyan G."/>
            <person name="Wenjun H."/>
        </authorList>
    </citation>
    <scope>NUCLEOTIDE SEQUENCE [LARGE SCALE GENOMIC DNA]</scope>
    <source>
        <strain evidence="2 3">NBRC:100898</strain>
    </source>
</reference>
<dbReference type="EMBL" id="CP076132">
    <property type="protein sequence ID" value="QWG01118.1"/>
    <property type="molecule type" value="Genomic_DNA"/>
</dbReference>
<dbReference type="AlphaFoldDB" id="A0AAX1N5G6"/>
<dbReference type="Proteomes" id="UP000678679">
    <property type="component" value="Chromosome 1"/>
</dbReference>
<dbReference type="Pfam" id="PF03992">
    <property type="entry name" value="ABM"/>
    <property type="match status" value="1"/>
</dbReference>
<keyword evidence="3" id="KW-1185">Reference proteome</keyword>
<dbReference type="GO" id="GO:0004497">
    <property type="term" value="F:monooxygenase activity"/>
    <property type="evidence" value="ECO:0007669"/>
    <property type="project" value="UniProtKB-KW"/>
</dbReference>
<name>A0AAX1N5G6_9BACT</name>
<organism evidence="2 3">
    <name type="scientific">Flammeovirga yaeyamensis</name>
    <dbReference type="NCBI Taxonomy" id="367791"/>
    <lineage>
        <taxon>Bacteria</taxon>
        <taxon>Pseudomonadati</taxon>
        <taxon>Bacteroidota</taxon>
        <taxon>Cytophagia</taxon>
        <taxon>Cytophagales</taxon>
        <taxon>Flammeovirgaceae</taxon>
        <taxon>Flammeovirga</taxon>
    </lineage>
</organism>
<accession>A0AAX1N5G6</accession>
<sequence>MIAKTPTPPYYAVIFTSIRTEVQEGYEVTADLMVEIAQQQEGFLGMESARDGIGITVSYWKDLESIRKWKANSDHLTAQKMGREKWYEGYTTRIARVEREYSF</sequence>
<dbReference type="PANTHER" id="PTHR37811:SF2">
    <property type="entry name" value="ABM DOMAIN-CONTAINING PROTEIN"/>
    <property type="match status" value="1"/>
</dbReference>
<dbReference type="SUPFAM" id="SSF54909">
    <property type="entry name" value="Dimeric alpha+beta barrel"/>
    <property type="match status" value="1"/>
</dbReference>
<dbReference type="InterPro" id="IPR007138">
    <property type="entry name" value="ABM_dom"/>
</dbReference>
<dbReference type="RefSeq" id="WP_169663010.1">
    <property type="nucleotide sequence ID" value="NZ_CP076132.1"/>
</dbReference>
<dbReference type="KEGG" id="fya:KMW28_15850"/>